<dbReference type="Gene3D" id="1.10.375.10">
    <property type="entry name" value="Human Immunodeficiency Virus Type 1 Capsid Protein"/>
    <property type="match status" value="1"/>
</dbReference>
<accession>A0A851SLZ5</accession>
<feature type="region of interest" description="Disordered" evidence="6">
    <location>
        <begin position="472"/>
        <end position="493"/>
    </location>
</feature>
<dbReference type="InterPro" id="IPR008916">
    <property type="entry name" value="Retrov_capsid_C"/>
</dbReference>
<sequence length="524" mass="57265">MDKQAAYDLFKAFLRKRQIKGIDLDKELPSLLEYAVSYGFFVNPHTVHELGEWRRFGDKLWELVAPNPPVFATVNLPPAMPSAPPRKGANDRTGRNEESPPCLPPQAAAPLDCREPVPGAESDLAEAAARERRELWTMLARQGMEEGDSDLVTAATENMAFPVIYTPNPQGGLQATVTNLDWKMLAQLRATVGSYGVTSEPVKQMIEYLFNAHVLLPADIKGIARLIYTPHQLLLFNAHWQTEATLSVNVQRAQGDPLHGITIDELMGFGAYMRVEAQALSGPDKCREIMAVAKRAMDKVKAPGGTPVYMGIKQGREEPLGTFVDKVMEAITRAGVPEYMQGALLKQCVLQNGNPSTRTLINYLPGNWLVPDLLEKAASMPSGSQVFLVNALQKIGEGLQEQAKVLQEQAKASQNQVLAALALLQAAALGNPRFRSTGDGRIKCFRCGNTGHVRRECHATGVWCRKCQSNTHNSNACRRKSGNWKRSVNSSRAGTQVAAAIPAGSLSNCNQPPAGASAWTWQPH</sequence>
<protein>
    <submittedName>
        <fullName evidence="8">GAK8 protein</fullName>
    </submittedName>
</protein>
<dbReference type="AlphaFoldDB" id="A0A851SLZ5"/>
<dbReference type="Gene3D" id="1.10.1200.30">
    <property type="match status" value="1"/>
</dbReference>
<comment type="caution">
    <text evidence="8">The sequence shown here is derived from an EMBL/GenBank/DDBJ whole genome shotgun (WGS) entry which is preliminary data.</text>
</comment>
<dbReference type="InterPro" id="IPR036875">
    <property type="entry name" value="Znf_CCHC_sf"/>
</dbReference>
<evidence type="ECO:0000313" key="8">
    <source>
        <dbReference type="EMBL" id="NXD04390.1"/>
    </source>
</evidence>
<proteinExistence type="predicted"/>
<dbReference type="GO" id="GO:0016032">
    <property type="term" value="P:viral process"/>
    <property type="evidence" value="ECO:0007669"/>
    <property type="project" value="InterPro"/>
</dbReference>
<dbReference type="PANTHER" id="PTHR40389:SF3">
    <property type="entry name" value="IGE-BINDING PROTEIN"/>
    <property type="match status" value="1"/>
</dbReference>
<feature type="compositionally biased region" description="Basic and acidic residues" evidence="6">
    <location>
        <begin position="88"/>
        <end position="98"/>
    </location>
</feature>
<dbReference type="InterPro" id="IPR001878">
    <property type="entry name" value="Znf_CCHC"/>
</dbReference>
<dbReference type="SUPFAM" id="SSF47943">
    <property type="entry name" value="Retrovirus capsid protein, N-terminal core domain"/>
    <property type="match status" value="1"/>
</dbReference>
<feature type="region of interest" description="Disordered" evidence="6">
    <location>
        <begin position="75"/>
        <end position="121"/>
    </location>
</feature>
<keyword evidence="1" id="KW-0479">Metal-binding</keyword>
<feature type="non-terminal residue" evidence="8">
    <location>
        <position position="524"/>
    </location>
</feature>
<evidence type="ECO:0000256" key="3">
    <source>
        <dbReference type="ARBA" id="ARBA00022833"/>
    </source>
</evidence>
<keyword evidence="3" id="KW-0862">Zinc</keyword>
<keyword evidence="2 4" id="KW-0863">Zinc-finger</keyword>
<dbReference type="GO" id="GO:0008270">
    <property type="term" value="F:zinc ion binding"/>
    <property type="evidence" value="ECO:0007669"/>
    <property type="project" value="UniProtKB-KW"/>
</dbReference>
<evidence type="ECO:0000256" key="4">
    <source>
        <dbReference type="PROSITE-ProRule" id="PRU00047"/>
    </source>
</evidence>
<dbReference type="InterPro" id="IPR050195">
    <property type="entry name" value="Primate_lentivir_Gag_pol-like"/>
</dbReference>
<dbReference type="InterPro" id="IPR008919">
    <property type="entry name" value="Retrov_capsid_N"/>
</dbReference>
<dbReference type="PANTHER" id="PTHR40389">
    <property type="entry name" value="ENDOGENOUS RETROVIRUS GROUP K MEMBER 24 GAG POLYPROTEIN-RELATED"/>
    <property type="match status" value="1"/>
</dbReference>
<dbReference type="SMART" id="SM00343">
    <property type="entry name" value="ZnF_C2HC"/>
    <property type="match status" value="2"/>
</dbReference>
<keyword evidence="5" id="KW-0175">Coiled coil</keyword>
<dbReference type="Pfam" id="PF19317">
    <property type="entry name" value="Gag_p24_C"/>
    <property type="match status" value="1"/>
</dbReference>
<dbReference type="Pfam" id="PF00607">
    <property type="entry name" value="Gag_p24"/>
    <property type="match status" value="1"/>
</dbReference>
<feature type="non-terminal residue" evidence="8">
    <location>
        <position position="1"/>
    </location>
</feature>
<feature type="coiled-coil region" evidence="5">
    <location>
        <begin position="389"/>
        <end position="416"/>
    </location>
</feature>
<dbReference type="EMBL" id="WBNC01025504">
    <property type="protein sequence ID" value="NXD04390.1"/>
    <property type="molecule type" value="Genomic_DNA"/>
</dbReference>
<dbReference type="PROSITE" id="PS50158">
    <property type="entry name" value="ZF_CCHC"/>
    <property type="match status" value="1"/>
</dbReference>
<evidence type="ECO:0000256" key="1">
    <source>
        <dbReference type="ARBA" id="ARBA00022723"/>
    </source>
</evidence>
<dbReference type="Gene3D" id="4.10.60.10">
    <property type="entry name" value="Zinc finger, CCHC-type"/>
    <property type="match status" value="1"/>
</dbReference>
<dbReference type="SUPFAM" id="SSF57756">
    <property type="entry name" value="Retrovirus zinc finger-like domains"/>
    <property type="match status" value="1"/>
</dbReference>
<dbReference type="InterPro" id="IPR045345">
    <property type="entry name" value="Gag_p24_C"/>
</dbReference>
<name>A0A851SLZ5_CERFA</name>
<dbReference type="Proteomes" id="UP000611277">
    <property type="component" value="Unassembled WGS sequence"/>
</dbReference>
<evidence type="ECO:0000256" key="2">
    <source>
        <dbReference type="ARBA" id="ARBA00022771"/>
    </source>
</evidence>
<feature type="compositionally biased region" description="Polar residues" evidence="6">
    <location>
        <begin position="484"/>
        <end position="493"/>
    </location>
</feature>
<evidence type="ECO:0000259" key="7">
    <source>
        <dbReference type="PROSITE" id="PS50158"/>
    </source>
</evidence>
<evidence type="ECO:0000256" key="6">
    <source>
        <dbReference type="SAM" id="MobiDB-lite"/>
    </source>
</evidence>
<keyword evidence="9" id="KW-1185">Reference proteome</keyword>
<dbReference type="SUPFAM" id="SSF47353">
    <property type="entry name" value="Retrovirus capsid dimerization domain-like"/>
    <property type="match status" value="1"/>
</dbReference>
<organism evidence="8 9">
    <name type="scientific">Certhia familiaris</name>
    <name type="common">Eurasian treecreeper</name>
    <dbReference type="NCBI Taxonomy" id="73333"/>
    <lineage>
        <taxon>Eukaryota</taxon>
        <taxon>Metazoa</taxon>
        <taxon>Chordata</taxon>
        <taxon>Craniata</taxon>
        <taxon>Vertebrata</taxon>
        <taxon>Euteleostomi</taxon>
        <taxon>Archelosauria</taxon>
        <taxon>Archosauria</taxon>
        <taxon>Dinosauria</taxon>
        <taxon>Saurischia</taxon>
        <taxon>Theropoda</taxon>
        <taxon>Coelurosauria</taxon>
        <taxon>Aves</taxon>
        <taxon>Neognathae</taxon>
        <taxon>Neoaves</taxon>
        <taxon>Telluraves</taxon>
        <taxon>Australaves</taxon>
        <taxon>Passeriformes</taxon>
        <taxon>Certhiidae</taxon>
        <taxon>Certhiinae</taxon>
        <taxon>Certhia</taxon>
    </lineage>
</organism>
<reference evidence="8" key="1">
    <citation type="submission" date="2019-09" db="EMBL/GenBank/DDBJ databases">
        <title>Bird 10,000 Genomes (B10K) Project - Family phase.</title>
        <authorList>
            <person name="Zhang G."/>
        </authorList>
    </citation>
    <scope>NUCLEOTIDE SEQUENCE</scope>
    <source>
        <strain evidence="8">OUT-0039</strain>
        <tissue evidence="8">Muscle</tissue>
    </source>
</reference>
<evidence type="ECO:0000256" key="5">
    <source>
        <dbReference type="SAM" id="Coils"/>
    </source>
</evidence>
<feature type="domain" description="CCHC-type" evidence="7">
    <location>
        <begin position="443"/>
        <end position="457"/>
    </location>
</feature>
<gene>
    <name evidence="8" type="primary">Ervk8_1</name>
    <name evidence="8" type="ORF">CERFAM_R08730</name>
</gene>
<dbReference type="GO" id="GO:0003676">
    <property type="term" value="F:nucleic acid binding"/>
    <property type="evidence" value="ECO:0007669"/>
    <property type="project" value="InterPro"/>
</dbReference>
<evidence type="ECO:0000313" key="9">
    <source>
        <dbReference type="Proteomes" id="UP000611277"/>
    </source>
</evidence>